<evidence type="ECO:0000313" key="1">
    <source>
        <dbReference type="EMBL" id="KAK6176760.1"/>
    </source>
</evidence>
<dbReference type="PANTHER" id="PTHR14352">
    <property type="entry name" value="HAUS AUGMIN-LIKE COMPLEX SUBUNIT 7"/>
    <property type="match status" value="1"/>
</dbReference>
<dbReference type="Proteomes" id="UP001347796">
    <property type="component" value="Unassembled WGS sequence"/>
</dbReference>
<gene>
    <name evidence="1" type="ORF">SNE40_014998</name>
</gene>
<dbReference type="PANTHER" id="PTHR14352:SF2">
    <property type="entry name" value="HAUS AUGMIN-LIKE COMPLEX SUBUNIT 7"/>
    <property type="match status" value="1"/>
</dbReference>
<dbReference type="GO" id="GO:0051225">
    <property type="term" value="P:spindle assembly"/>
    <property type="evidence" value="ECO:0007669"/>
    <property type="project" value="TreeGrafter"/>
</dbReference>
<evidence type="ECO:0008006" key="3">
    <source>
        <dbReference type="Google" id="ProtNLM"/>
    </source>
</evidence>
<sequence length="395" mass="45035">MWSDTHRHSGKYLYLELSPPAKQANMADVSKHSKKNEKLSYSFKDRLDKLGCPYTEGVDESWVLELIFKPGEPRIRLLQWLFAKFDSKLNELLDPEHAPIESKMDSRIQRLLYVSSTLGLCRYDDVDLIRGVTASSKQTAFMDQLLDLVCITDISEDPREKIFQSPGLVCESSGLQDQFTSDCNYIDQLVLEEKMSTLFKSSVNLLPPDINKNIETKMVEKGLSKEKLPSPDIQKLIEQANIVSNTLDKQTLTLQELSEKFTYSECDPSFVSTTSRTMQVVLSELSQLVVSFSYCYENEMRVWCNKTPPVLTDLGIAFKRVYNVLKIFVEYLTSLEGIRQSYSNLGQNVTNKSKTNFVHTSQLALENFHECVNILDESIQRQDIASTSMASYLTA</sequence>
<name>A0AAN8PUG7_PATCE</name>
<dbReference type="InterPro" id="IPR029711">
    <property type="entry name" value="Haus7-like"/>
</dbReference>
<comment type="caution">
    <text evidence="1">The sequence shown here is derived from an EMBL/GenBank/DDBJ whole genome shotgun (WGS) entry which is preliminary data.</text>
</comment>
<dbReference type="GO" id="GO:0031023">
    <property type="term" value="P:microtubule organizing center organization"/>
    <property type="evidence" value="ECO:0007669"/>
    <property type="project" value="TreeGrafter"/>
</dbReference>
<dbReference type="GO" id="GO:0070652">
    <property type="term" value="C:HAUS complex"/>
    <property type="evidence" value="ECO:0007669"/>
    <property type="project" value="TreeGrafter"/>
</dbReference>
<dbReference type="AlphaFoldDB" id="A0AAN8PUG7"/>
<dbReference type="Pfam" id="PF06694">
    <property type="entry name" value="Plant_NMP1"/>
    <property type="match status" value="1"/>
</dbReference>
<dbReference type="EMBL" id="JAZGQO010000010">
    <property type="protein sequence ID" value="KAK6176760.1"/>
    <property type="molecule type" value="Genomic_DNA"/>
</dbReference>
<reference evidence="1 2" key="1">
    <citation type="submission" date="2024-01" db="EMBL/GenBank/DDBJ databases">
        <title>The genome of the rayed Mediterranean limpet Patella caerulea (Linnaeus, 1758).</title>
        <authorList>
            <person name="Anh-Thu Weber A."/>
            <person name="Halstead-Nussloch G."/>
        </authorList>
    </citation>
    <scope>NUCLEOTIDE SEQUENCE [LARGE SCALE GENOMIC DNA]</scope>
    <source>
        <strain evidence="1">AATW-2023a</strain>
        <tissue evidence="1">Whole specimen</tissue>
    </source>
</reference>
<protein>
    <recommendedName>
        <fullName evidence="3">HAUS augmin-like complex subunit 7</fullName>
    </recommendedName>
</protein>
<accession>A0AAN8PUG7</accession>
<evidence type="ECO:0000313" key="2">
    <source>
        <dbReference type="Proteomes" id="UP001347796"/>
    </source>
</evidence>
<dbReference type="GO" id="GO:0051011">
    <property type="term" value="F:microtubule minus-end binding"/>
    <property type="evidence" value="ECO:0007669"/>
    <property type="project" value="InterPro"/>
</dbReference>
<organism evidence="1 2">
    <name type="scientific">Patella caerulea</name>
    <name type="common">Rayed Mediterranean limpet</name>
    <dbReference type="NCBI Taxonomy" id="87958"/>
    <lineage>
        <taxon>Eukaryota</taxon>
        <taxon>Metazoa</taxon>
        <taxon>Spiralia</taxon>
        <taxon>Lophotrochozoa</taxon>
        <taxon>Mollusca</taxon>
        <taxon>Gastropoda</taxon>
        <taxon>Patellogastropoda</taxon>
        <taxon>Patelloidea</taxon>
        <taxon>Patellidae</taxon>
        <taxon>Patella</taxon>
    </lineage>
</organism>
<proteinExistence type="predicted"/>
<keyword evidence="2" id="KW-1185">Reference proteome</keyword>
<dbReference type="InterPro" id="IPR010604">
    <property type="entry name" value="Plant_AUG7"/>
</dbReference>